<dbReference type="VEuPathDB" id="TrichDB:TVAG_133960"/>
<feature type="compositionally biased region" description="Basic residues" evidence="4">
    <location>
        <begin position="478"/>
        <end position="507"/>
    </location>
</feature>
<dbReference type="AlphaFoldDB" id="A2FDX8"/>
<dbReference type="RefSeq" id="XP_001309826.1">
    <property type="nucleotide sequence ID" value="XM_001309825.1"/>
</dbReference>
<reference evidence="5" key="1">
    <citation type="submission" date="2006-10" db="EMBL/GenBank/DDBJ databases">
        <authorList>
            <person name="Amadeo P."/>
            <person name="Zhao Q."/>
            <person name="Wortman J."/>
            <person name="Fraser-Liggett C."/>
            <person name="Carlton J."/>
        </authorList>
    </citation>
    <scope>NUCLEOTIDE SEQUENCE</scope>
    <source>
        <strain evidence="5">G3</strain>
    </source>
</reference>
<dbReference type="SMR" id="A2FDX8"/>
<protein>
    <submittedName>
        <fullName evidence="5">Tubulin-tyrosine ligase family protein</fullName>
    </submittedName>
</protein>
<evidence type="ECO:0000313" key="5">
    <source>
        <dbReference type="EMBL" id="EAX96896.1"/>
    </source>
</evidence>
<keyword evidence="3" id="KW-0067">ATP-binding</keyword>
<evidence type="ECO:0000256" key="2">
    <source>
        <dbReference type="ARBA" id="ARBA00022741"/>
    </source>
</evidence>
<evidence type="ECO:0000256" key="4">
    <source>
        <dbReference type="SAM" id="MobiDB-lite"/>
    </source>
</evidence>
<dbReference type="GO" id="GO:0036064">
    <property type="term" value="C:ciliary basal body"/>
    <property type="evidence" value="ECO:0000318"/>
    <property type="project" value="GO_Central"/>
</dbReference>
<organism evidence="5 6">
    <name type="scientific">Trichomonas vaginalis (strain ATCC PRA-98 / G3)</name>
    <dbReference type="NCBI Taxonomy" id="412133"/>
    <lineage>
        <taxon>Eukaryota</taxon>
        <taxon>Metamonada</taxon>
        <taxon>Parabasalia</taxon>
        <taxon>Trichomonadida</taxon>
        <taxon>Trichomonadidae</taxon>
        <taxon>Trichomonas</taxon>
    </lineage>
</organism>
<dbReference type="EMBL" id="DS113739">
    <property type="protein sequence ID" value="EAX96896.1"/>
    <property type="molecule type" value="Genomic_DNA"/>
</dbReference>
<evidence type="ECO:0000313" key="6">
    <source>
        <dbReference type="Proteomes" id="UP000001542"/>
    </source>
</evidence>
<gene>
    <name evidence="5" type="ORF">TVAG_133960</name>
</gene>
<keyword evidence="2" id="KW-0547">Nucleotide-binding</keyword>
<evidence type="ECO:0000256" key="1">
    <source>
        <dbReference type="ARBA" id="ARBA00022598"/>
    </source>
</evidence>
<dbReference type="InParanoid" id="A2FDX8"/>
<keyword evidence="1 5" id="KW-0436">Ligase</keyword>
<dbReference type="GO" id="GO:0070740">
    <property type="term" value="F:tubulin-glutamic acid ligase activity"/>
    <property type="evidence" value="ECO:0000318"/>
    <property type="project" value="GO_Central"/>
</dbReference>
<dbReference type="OrthoDB" id="202825at2759"/>
<dbReference type="VEuPathDB" id="TrichDB:TVAGG3_0212220"/>
<feature type="region of interest" description="Disordered" evidence="4">
    <location>
        <begin position="416"/>
        <end position="435"/>
    </location>
</feature>
<dbReference type="InterPro" id="IPR004344">
    <property type="entry name" value="TTL/TTLL_fam"/>
</dbReference>
<dbReference type="PROSITE" id="PS51221">
    <property type="entry name" value="TTL"/>
    <property type="match status" value="1"/>
</dbReference>
<dbReference type="GO" id="GO:0015631">
    <property type="term" value="F:tubulin binding"/>
    <property type="evidence" value="ECO:0000318"/>
    <property type="project" value="GO_Central"/>
</dbReference>
<reference evidence="5" key="2">
    <citation type="journal article" date="2007" name="Science">
        <title>Draft genome sequence of the sexually transmitted pathogen Trichomonas vaginalis.</title>
        <authorList>
            <person name="Carlton J.M."/>
            <person name="Hirt R.P."/>
            <person name="Silva J.C."/>
            <person name="Delcher A.L."/>
            <person name="Schatz M."/>
            <person name="Zhao Q."/>
            <person name="Wortman J.R."/>
            <person name="Bidwell S.L."/>
            <person name="Alsmark U.C.M."/>
            <person name="Besteiro S."/>
            <person name="Sicheritz-Ponten T."/>
            <person name="Noel C.J."/>
            <person name="Dacks J.B."/>
            <person name="Foster P.G."/>
            <person name="Simillion C."/>
            <person name="Van de Peer Y."/>
            <person name="Miranda-Saavedra D."/>
            <person name="Barton G.J."/>
            <person name="Westrop G.D."/>
            <person name="Mueller S."/>
            <person name="Dessi D."/>
            <person name="Fiori P.L."/>
            <person name="Ren Q."/>
            <person name="Paulsen I."/>
            <person name="Zhang H."/>
            <person name="Bastida-Corcuera F.D."/>
            <person name="Simoes-Barbosa A."/>
            <person name="Brown M.T."/>
            <person name="Hayes R.D."/>
            <person name="Mukherjee M."/>
            <person name="Okumura C.Y."/>
            <person name="Schneider R."/>
            <person name="Smith A.J."/>
            <person name="Vanacova S."/>
            <person name="Villalvazo M."/>
            <person name="Haas B.J."/>
            <person name="Pertea M."/>
            <person name="Feldblyum T.V."/>
            <person name="Utterback T.R."/>
            <person name="Shu C.L."/>
            <person name="Osoegawa K."/>
            <person name="de Jong P.J."/>
            <person name="Hrdy I."/>
            <person name="Horvathova L."/>
            <person name="Zubacova Z."/>
            <person name="Dolezal P."/>
            <person name="Malik S.B."/>
            <person name="Logsdon J.M. Jr."/>
            <person name="Henze K."/>
            <person name="Gupta A."/>
            <person name="Wang C.C."/>
            <person name="Dunne R.L."/>
            <person name="Upcroft J.A."/>
            <person name="Upcroft P."/>
            <person name="White O."/>
            <person name="Salzberg S.L."/>
            <person name="Tang P."/>
            <person name="Chiu C.-H."/>
            <person name="Lee Y.-S."/>
            <person name="Embley T.M."/>
            <person name="Coombs G.H."/>
            <person name="Mottram J.C."/>
            <person name="Tachezy J."/>
            <person name="Fraser-Liggett C.M."/>
            <person name="Johnson P.J."/>
        </authorList>
    </citation>
    <scope>NUCLEOTIDE SEQUENCE [LARGE SCALE GENOMIC DNA]</scope>
    <source>
        <strain evidence="5">G3</strain>
    </source>
</reference>
<feature type="compositionally biased region" description="Basic and acidic residues" evidence="4">
    <location>
        <begin position="510"/>
        <end position="530"/>
    </location>
</feature>
<dbReference type="KEGG" id="tva:4754673"/>
<name>A2FDX8_TRIV3</name>
<dbReference type="Gene3D" id="3.30.470.20">
    <property type="entry name" value="ATP-grasp fold, B domain"/>
    <property type="match status" value="1"/>
</dbReference>
<dbReference type="Pfam" id="PF03133">
    <property type="entry name" value="TTL"/>
    <property type="match status" value="1"/>
</dbReference>
<dbReference type="SUPFAM" id="SSF56059">
    <property type="entry name" value="Glutathione synthetase ATP-binding domain-like"/>
    <property type="match status" value="1"/>
</dbReference>
<sequence>MSTYIAQEGHLLYKKLIRTSFGMAGFECKRNDHRAVLVWYDDLRKKDFYGPLKPWQIVNRFPMINVICRKAPFVRLIQRTAQTFPSSFHFLPKSYLVPLQEKEFEDDVHKNEKRWIVKPDRGSLGAGIKIIEIGGVIPKIERLCVAQEYIPSLHIDGYKFDFRIYALVASVDPLRIYVYRNGVARFCSKKSGEKSVFAELTNKSLNKKNPDVIMTQIVKMIADVMERLKREGHDTDRLWSRIDRAIVSTIITSTRFLKRGMDKQCPRIGFQRCFQILGFDVLLDEELNPKILEVNYRPSLETNADYERKMKSSMLSDCMKIMAPAPELQQYVIDNYSDDLADRWNDLMRTDPKLKKAIDLTNQKHARLGNVGNFVMAYPVDNDRVMKKWNRMIEYVGKMPTELRSKYLLPEMLKRKSKEPNTMDTSITEFEDKEREMEMDNILDNDTIAAAEAEDDEVFAQIDERERLAAEENDAKLKARKSKKSSRKNSGKSSKKNSAKGSKRSSRKPSPGDEKPVEVEIPKKDDDPIRSKSQKLPPPPHPVDEEDVPEKIKPKKSGSRKGTKKS</sequence>
<dbReference type="GO" id="GO:0000226">
    <property type="term" value="P:microtubule cytoskeleton organization"/>
    <property type="evidence" value="ECO:0000318"/>
    <property type="project" value="GO_Central"/>
</dbReference>
<dbReference type="PANTHER" id="PTHR12241">
    <property type="entry name" value="TUBULIN POLYGLUTAMYLASE"/>
    <property type="match status" value="1"/>
</dbReference>
<dbReference type="eggNOG" id="KOG2158">
    <property type="taxonomic scope" value="Eukaryota"/>
</dbReference>
<feature type="region of interest" description="Disordered" evidence="4">
    <location>
        <begin position="470"/>
        <end position="566"/>
    </location>
</feature>
<dbReference type="Proteomes" id="UP000001542">
    <property type="component" value="Unassembled WGS sequence"/>
</dbReference>
<dbReference type="FunCoup" id="A2FDX8">
    <property type="interactions" value="1"/>
</dbReference>
<dbReference type="GO" id="GO:0005524">
    <property type="term" value="F:ATP binding"/>
    <property type="evidence" value="ECO:0007669"/>
    <property type="project" value="UniProtKB-KW"/>
</dbReference>
<dbReference type="PANTHER" id="PTHR12241:SF154">
    <property type="entry name" value="TUBULIN POLYGLUTAMYLASE TTLL11"/>
    <property type="match status" value="1"/>
</dbReference>
<evidence type="ECO:0000256" key="3">
    <source>
        <dbReference type="ARBA" id="ARBA00022840"/>
    </source>
</evidence>
<feature type="compositionally biased region" description="Basic residues" evidence="4">
    <location>
        <begin position="553"/>
        <end position="566"/>
    </location>
</feature>
<keyword evidence="6" id="KW-1185">Reference proteome</keyword>
<accession>A2FDX8</accession>
<proteinExistence type="predicted"/>